<accession>A0A290Z8M5</accession>
<dbReference type="Pfam" id="PF00753">
    <property type="entry name" value="Lactamase_B"/>
    <property type="match status" value="1"/>
</dbReference>
<dbReference type="CDD" id="cd07742">
    <property type="entry name" value="metallo-hydrolase-like_MBL-fold"/>
    <property type="match status" value="1"/>
</dbReference>
<keyword evidence="8" id="KW-1185">Reference proteome</keyword>
<dbReference type="GO" id="GO:0016787">
    <property type="term" value="F:hydrolase activity"/>
    <property type="evidence" value="ECO:0007669"/>
    <property type="project" value="UniProtKB-KW"/>
</dbReference>
<dbReference type="PANTHER" id="PTHR42978">
    <property type="entry name" value="QUORUM-QUENCHING LACTONASE YTNP-RELATED-RELATED"/>
    <property type="match status" value="1"/>
</dbReference>
<comment type="cofactor">
    <cofactor evidence="1">
        <name>Zn(2+)</name>
        <dbReference type="ChEBI" id="CHEBI:29105"/>
    </cofactor>
</comment>
<dbReference type="PANTHER" id="PTHR42978:SF7">
    <property type="entry name" value="METALLO-HYDROLASE RV2300C-RELATED"/>
    <property type="match status" value="1"/>
</dbReference>
<evidence type="ECO:0000256" key="3">
    <source>
        <dbReference type="ARBA" id="ARBA00022723"/>
    </source>
</evidence>
<dbReference type="InterPro" id="IPR001279">
    <property type="entry name" value="Metallo-B-lactamas"/>
</dbReference>
<dbReference type="AlphaFoldDB" id="A0A290Z8M5"/>
<dbReference type="SUPFAM" id="SSF56281">
    <property type="entry name" value="Metallo-hydrolase/oxidoreductase"/>
    <property type="match status" value="1"/>
</dbReference>
<keyword evidence="3" id="KW-0479">Metal-binding</keyword>
<dbReference type="KEGG" id="apre:CNX65_20320"/>
<protein>
    <submittedName>
        <fullName evidence="7">MBL fold metallo-hydrolase</fullName>
    </submittedName>
</protein>
<reference evidence="7" key="1">
    <citation type="submission" date="2017-09" db="EMBL/GenBank/DDBJ databases">
        <title>Complete Genome Sequence of ansamitocin-producing Bacterium Actinosynnema pretiosum X47.</title>
        <authorList>
            <person name="Cao G."/>
            <person name="Zong G."/>
            <person name="Zhong C."/>
            <person name="Fu J."/>
        </authorList>
    </citation>
    <scope>NUCLEOTIDE SEQUENCE [LARGE SCALE GENOMIC DNA]</scope>
    <source>
        <strain evidence="7">X47</strain>
    </source>
</reference>
<dbReference type="Proteomes" id="UP000218505">
    <property type="component" value="Chromosome"/>
</dbReference>
<evidence type="ECO:0000259" key="6">
    <source>
        <dbReference type="SMART" id="SM00849"/>
    </source>
</evidence>
<sequence>MRVHHLNCGTMRLPGARIVTHVLLLETPTGLALVDTGYGVADIAAPARRLGAYRHVVRPVLDRAETAVEQVRGLGFAPEDVRDVVVTHFDTDHVGGLADFPWARVHVTATEWEAASRPRTALERARYRSAQWEHGPQVAAHGPGGESWCGFAAARELTDVAPGVVLVPLPGHTRGHAAVAVDAGSRWVLHAGDAFYDHRALTGGVKPPPALRAQERAVAHDRGALRANQERLAELHRQGEQDLLLVNAHDPALLAVAR</sequence>
<evidence type="ECO:0000256" key="1">
    <source>
        <dbReference type="ARBA" id="ARBA00001947"/>
    </source>
</evidence>
<organism evidence="7 8">
    <name type="scientific">Actinosynnema pretiosum</name>
    <dbReference type="NCBI Taxonomy" id="42197"/>
    <lineage>
        <taxon>Bacteria</taxon>
        <taxon>Bacillati</taxon>
        <taxon>Actinomycetota</taxon>
        <taxon>Actinomycetes</taxon>
        <taxon>Pseudonocardiales</taxon>
        <taxon>Pseudonocardiaceae</taxon>
        <taxon>Actinosynnema</taxon>
    </lineage>
</organism>
<dbReference type="Gene3D" id="3.60.15.10">
    <property type="entry name" value="Ribonuclease Z/Hydroxyacylglutathione hydrolase-like"/>
    <property type="match status" value="1"/>
</dbReference>
<keyword evidence="5" id="KW-0862">Zinc</keyword>
<dbReference type="SMART" id="SM00849">
    <property type="entry name" value="Lactamase_B"/>
    <property type="match status" value="1"/>
</dbReference>
<comment type="similarity">
    <text evidence="2">Belongs to the metallo-beta-lactamase superfamily.</text>
</comment>
<evidence type="ECO:0000256" key="2">
    <source>
        <dbReference type="ARBA" id="ARBA00007749"/>
    </source>
</evidence>
<evidence type="ECO:0000313" key="7">
    <source>
        <dbReference type="EMBL" id="ATE55335.1"/>
    </source>
</evidence>
<feature type="domain" description="Metallo-beta-lactamase" evidence="6">
    <location>
        <begin position="19"/>
        <end position="249"/>
    </location>
</feature>
<evidence type="ECO:0000256" key="5">
    <source>
        <dbReference type="ARBA" id="ARBA00022833"/>
    </source>
</evidence>
<evidence type="ECO:0000256" key="4">
    <source>
        <dbReference type="ARBA" id="ARBA00022801"/>
    </source>
</evidence>
<dbReference type="RefSeq" id="WP_096495170.1">
    <property type="nucleotide sequence ID" value="NZ_CP023445.1"/>
</dbReference>
<gene>
    <name evidence="7" type="ORF">CNX65_20320</name>
</gene>
<dbReference type="InterPro" id="IPR036866">
    <property type="entry name" value="RibonucZ/Hydroxyglut_hydro"/>
</dbReference>
<name>A0A290Z8M5_9PSEU</name>
<keyword evidence="4" id="KW-0378">Hydrolase</keyword>
<proteinExistence type="inferred from homology"/>
<evidence type="ECO:0000313" key="8">
    <source>
        <dbReference type="Proteomes" id="UP000218505"/>
    </source>
</evidence>
<dbReference type="EMBL" id="CP023445">
    <property type="protein sequence ID" value="ATE55335.1"/>
    <property type="molecule type" value="Genomic_DNA"/>
</dbReference>
<dbReference type="InterPro" id="IPR051013">
    <property type="entry name" value="MBL_superfamily_lactonases"/>
</dbReference>
<dbReference type="GO" id="GO:0046872">
    <property type="term" value="F:metal ion binding"/>
    <property type="evidence" value="ECO:0007669"/>
    <property type="project" value="UniProtKB-KW"/>
</dbReference>